<evidence type="ECO:0000313" key="6">
    <source>
        <dbReference type="Proteomes" id="UP000831786"/>
    </source>
</evidence>
<proteinExistence type="predicted"/>
<dbReference type="SMART" id="SM00342">
    <property type="entry name" value="HTH_ARAC"/>
    <property type="match status" value="1"/>
</dbReference>
<evidence type="ECO:0000256" key="3">
    <source>
        <dbReference type="ARBA" id="ARBA00023163"/>
    </source>
</evidence>
<evidence type="ECO:0000259" key="4">
    <source>
        <dbReference type="PROSITE" id="PS01124"/>
    </source>
</evidence>
<dbReference type="SUPFAM" id="SSF51182">
    <property type="entry name" value="RmlC-like cupins"/>
    <property type="match status" value="1"/>
</dbReference>
<keyword evidence="3" id="KW-0804">Transcription</keyword>
<dbReference type="InterPro" id="IPR013096">
    <property type="entry name" value="Cupin_2"/>
</dbReference>
<dbReference type="RefSeq" id="WP_244726584.1">
    <property type="nucleotide sequence ID" value="NZ_CP095045.1"/>
</dbReference>
<dbReference type="PROSITE" id="PS01124">
    <property type="entry name" value="HTH_ARAC_FAMILY_2"/>
    <property type="match status" value="1"/>
</dbReference>
<keyword evidence="6" id="KW-1185">Reference proteome</keyword>
<name>A0ABY4FJT9_9MICO</name>
<dbReference type="Pfam" id="PF07883">
    <property type="entry name" value="Cupin_2"/>
    <property type="match status" value="1"/>
</dbReference>
<sequence>MIHDGSAIQIGYSAVRRTSLRAHPGVLEIVLVLRGALDVTVSCERFALREGDYAVLNAGDPHLLVGSADNATAILQLRLEEFADHVPGLGGVIFACESFDLPRFRRTENSLRRRILDVLLAAPGHDLERAAALLAELADGYAFEDYYERRRSPSRARRLQFRQLVIAMQDRIAERDVLDQIATGLHYRKASLSRIVRETTAVSFSDLLTYLRVSAAERKLVRDDATVAQIAAECGFSDLKYLTRAFRAWFGESPADYRRRTRGLVEADDEAPPCRELGRSLAEALRGAEQAEQRPSRLSITPLLVKNLGGRADLFRTVAELARAPEMPERITTPPRPHLLPVRVPAGGAPPLDWVAVIRGIDRESFRPVLILPVADADLARTVAGEVIAAGEDDVEYWLAYEGGLGAAADGLAERLRAELGVEAVPMRVG</sequence>
<dbReference type="Pfam" id="PF12833">
    <property type="entry name" value="HTH_18"/>
    <property type="match status" value="1"/>
</dbReference>
<dbReference type="CDD" id="cd02208">
    <property type="entry name" value="cupin_RmlC-like"/>
    <property type="match status" value="1"/>
</dbReference>
<dbReference type="InterPro" id="IPR014710">
    <property type="entry name" value="RmlC-like_jellyroll"/>
</dbReference>
<dbReference type="Gene3D" id="2.60.120.10">
    <property type="entry name" value="Jelly Rolls"/>
    <property type="match status" value="1"/>
</dbReference>
<evidence type="ECO:0000313" key="5">
    <source>
        <dbReference type="EMBL" id="UOQ56324.1"/>
    </source>
</evidence>
<reference evidence="5 6" key="1">
    <citation type="submission" date="2022-04" db="EMBL/GenBank/DDBJ databases">
        <title>Leucobacter sp. isolated from rhizosphere of garlic.</title>
        <authorList>
            <person name="Won M."/>
            <person name="Lee C.-M."/>
            <person name="Woen H.-Y."/>
            <person name="Kwon S.-W."/>
        </authorList>
    </citation>
    <scope>NUCLEOTIDE SEQUENCE [LARGE SCALE GENOMIC DNA]</scope>
    <source>
        <strain evidence="5 6">H21R-40</strain>
    </source>
</reference>
<keyword evidence="1" id="KW-0805">Transcription regulation</keyword>
<organism evidence="5 6">
    <name type="scientific">Leucobacter allii</name>
    <dbReference type="NCBI Taxonomy" id="2932247"/>
    <lineage>
        <taxon>Bacteria</taxon>
        <taxon>Bacillati</taxon>
        <taxon>Actinomycetota</taxon>
        <taxon>Actinomycetes</taxon>
        <taxon>Micrococcales</taxon>
        <taxon>Microbacteriaceae</taxon>
        <taxon>Leucobacter</taxon>
    </lineage>
</organism>
<feature type="domain" description="HTH araC/xylS-type" evidence="4">
    <location>
        <begin position="162"/>
        <end position="260"/>
    </location>
</feature>
<dbReference type="PROSITE" id="PS00041">
    <property type="entry name" value="HTH_ARAC_FAMILY_1"/>
    <property type="match status" value="1"/>
</dbReference>
<dbReference type="PANTHER" id="PTHR43280:SF2">
    <property type="entry name" value="HTH-TYPE TRANSCRIPTIONAL REGULATOR EXSA"/>
    <property type="match status" value="1"/>
</dbReference>
<gene>
    <name evidence="5" type="ORF">MUN78_11600</name>
</gene>
<dbReference type="Gene3D" id="1.10.10.60">
    <property type="entry name" value="Homeodomain-like"/>
    <property type="match status" value="1"/>
</dbReference>
<protein>
    <submittedName>
        <fullName evidence="5">AraC family transcriptional regulator</fullName>
    </submittedName>
</protein>
<dbReference type="InterPro" id="IPR011051">
    <property type="entry name" value="RmlC_Cupin_sf"/>
</dbReference>
<dbReference type="SUPFAM" id="SSF46689">
    <property type="entry name" value="Homeodomain-like"/>
    <property type="match status" value="1"/>
</dbReference>
<dbReference type="Proteomes" id="UP000831786">
    <property type="component" value="Chromosome"/>
</dbReference>
<accession>A0ABY4FJT9</accession>
<dbReference type="EMBL" id="CP095045">
    <property type="protein sequence ID" value="UOQ56324.1"/>
    <property type="molecule type" value="Genomic_DNA"/>
</dbReference>
<evidence type="ECO:0000256" key="2">
    <source>
        <dbReference type="ARBA" id="ARBA00023125"/>
    </source>
</evidence>
<dbReference type="InterPro" id="IPR018062">
    <property type="entry name" value="HTH_AraC-typ_CS"/>
</dbReference>
<evidence type="ECO:0000256" key="1">
    <source>
        <dbReference type="ARBA" id="ARBA00023015"/>
    </source>
</evidence>
<dbReference type="PANTHER" id="PTHR43280">
    <property type="entry name" value="ARAC-FAMILY TRANSCRIPTIONAL REGULATOR"/>
    <property type="match status" value="1"/>
</dbReference>
<keyword evidence="2" id="KW-0238">DNA-binding</keyword>
<dbReference type="InterPro" id="IPR009057">
    <property type="entry name" value="Homeodomain-like_sf"/>
</dbReference>
<dbReference type="InterPro" id="IPR018060">
    <property type="entry name" value="HTH_AraC"/>
</dbReference>